<accession>A0ABD0LYL7</accession>
<proteinExistence type="predicted"/>
<keyword evidence="3" id="KW-1185">Reference proteome</keyword>
<sequence>MVPAQAAVWEPSLADIFFLNLQECNRSVEDGGTRSSSSTGSSCTRRPVILPRLKFPRSHPLPPRATRQGPLPMFQGQENKALLSHPPAGGHCQSSSSAQSSTSTSSPEM</sequence>
<feature type="region of interest" description="Disordered" evidence="1">
    <location>
        <begin position="27"/>
        <end position="109"/>
    </location>
</feature>
<name>A0ABD0LYL7_9CAEN</name>
<evidence type="ECO:0000256" key="1">
    <source>
        <dbReference type="SAM" id="MobiDB-lite"/>
    </source>
</evidence>
<comment type="caution">
    <text evidence="2">The sequence shown here is derived from an EMBL/GenBank/DDBJ whole genome shotgun (WGS) entry which is preliminary data.</text>
</comment>
<feature type="compositionally biased region" description="Low complexity" evidence="1">
    <location>
        <begin position="33"/>
        <end position="46"/>
    </location>
</feature>
<evidence type="ECO:0000313" key="2">
    <source>
        <dbReference type="EMBL" id="KAK7504208.1"/>
    </source>
</evidence>
<evidence type="ECO:0000313" key="3">
    <source>
        <dbReference type="Proteomes" id="UP001519460"/>
    </source>
</evidence>
<protein>
    <submittedName>
        <fullName evidence="2">Uncharacterized protein</fullName>
    </submittedName>
</protein>
<dbReference type="Proteomes" id="UP001519460">
    <property type="component" value="Unassembled WGS sequence"/>
</dbReference>
<feature type="compositionally biased region" description="Low complexity" evidence="1">
    <location>
        <begin position="93"/>
        <end position="109"/>
    </location>
</feature>
<reference evidence="2 3" key="1">
    <citation type="journal article" date="2023" name="Sci. Data">
        <title>Genome assembly of the Korean intertidal mud-creeper Batillaria attramentaria.</title>
        <authorList>
            <person name="Patra A.K."/>
            <person name="Ho P.T."/>
            <person name="Jun S."/>
            <person name="Lee S.J."/>
            <person name="Kim Y."/>
            <person name="Won Y.J."/>
        </authorList>
    </citation>
    <scope>NUCLEOTIDE SEQUENCE [LARGE SCALE GENOMIC DNA]</scope>
    <source>
        <strain evidence="2">Wonlab-2016</strain>
    </source>
</reference>
<dbReference type="AlphaFoldDB" id="A0ABD0LYL7"/>
<organism evidence="2 3">
    <name type="scientific">Batillaria attramentaria</name>
    <dbReference type="NCBI Taxonomy" id="370345"/>
    <lineage>
        <taxon>Eukaryota</taxon>
        <taxon>Metazoa</taxon>
        <taxon>Spiralia</taxon>
        <taxon>Lophotrochozoa</taxon>
        <taxon>Mollusca</taxon>
        <taxon>Gastropoda</taxon>
        <taxon>Caenogastropoda</taxon>
        <taxon>Sorbeoconcha</taxon>
        <taxon>Cerithioidea</taxon>
        <taxon>Batillariidae</taxon>
        <taxon>Batillaria</taxon>
    </lineage>
</organism>
<dbReference type="EMBL" id="JACVVK020000016">
    <property type="protein sequence ID" value="KAK7504208.1"/>
    <property type="molecule type" value="Genomic_DNA"/>
</dbReference>
<gene>
    <name evidence="2" type="ORF">BaRGS_00004512</name>
</gene>